<evidence type="ECO:0000259" key="4">
    <source>
        <dbReference type="PROSITE" id="PS01124"/>
    </source>
</evidence>
<dbReference type="Gene3D" id="3.20.80.10">
    <property type="entry name" value="Regulatory factor, effector binding domain"/>
    <property type="match status" value="1"/>
</dbReference>
<dbReference type="InterPro" id="IPR018060">
    <property type="entry name" value="HTH_AraC"/>
</dbReference>
<dbReference type="InterPro" id="IPR018062">
    <property type="entry name" value="HTH_AraC-typ_CS"/>
</dbReference>
<dbReference type="InterPro" id="IPR011256">
    <property type="entry name" value="Reg_factor_effector_dom_sf"/>
</dbReference>
<dbReference type="SMART" id="SM00342">
    <property type="entry name" value="HTH_ARAC"/>
    <property type="match status" value="1"/>
</dbReference>
<evidence type="ECO:0000313" key="5">
    <source>
        <dbReference type="EMBL" id="EAT15041.1"/>
    </source>
</evidence>
<name>Q1JXV2_DESA6</name>
<reference evidence="5" key="2">
    <citation type="submission" date="2006-05" db="EMBL/GenBank/DDBJ databases">
        <title>Sequencing of the draft genome and assembly of Desulfuromonas acetoxidans DSM 684.</title>
        <authorList>
            <consortium name="US DOE Joint Genome Institute (JGI-PGF)"/>
            <person name="Copeland A."/>
            <person name="Lucas S."/>
            <person name="Lapidus A."/>
            <person name="Barry K."/>
            <person name="Detter J.C."/>
            <person name="Glavina del Rio T."/>
            <person name="Hammon N."/>
            <person name="Israni S."/>
            <person name="Dalin E."/>
            <person name="Tice H."/>
            <person name="Bruce D."/>
            <person name="Pitluck S."/>
            <person name="Richardson P."/>
        </authorList>
    </citation>
    <scope>NUCLEOTIDE SEQUENCE [LARGE SCALE GENOMIC DNA]</scope>
    <source>
        <strain evidence="5">DSM 684</strain>
    </source>
</reference>
<evidence type="ECO:0000313" key="6">
    <source>
        <dbReference type="Proteomes" id="UP000005695"/>
    </source>
</evidence>
<dbReference type="InterPro" id="IPR029442">
    <property type="entry name" value="GyrI-like"/>
</dbReference>
<dbReference type="PROSITE" id="PS01124">
    <property type="entry name" value="HTH_ARAC_FAMILY_2"/>
    <property type="match status" value="1"/>
</dbReference>
<sequence length="281" mass="32231">MSLAEQINRVCTYIVHHLDEELSLDQLSRVAAVSKFHLHRVFAAQTGITLFKFIQLSRLRKASYQLAFKDMKIVDIALDAGYESPESFARSFKKTFGRTPSQFRNQPKWLEWQLTQSQLVQPGEREMNVEIVEMKETKVAVLEHCGAPQRVMESVEKFIQWRKETGLSPVKTSQSFGVPFRDPNTAPPEEFRFDICGSIDADVPANDYGVKTGTIPGGRCAMIRHYGSRDTISDSVYSLYRQWLPDSGEALRDYPCYFRYVNLVPEVDECDLITEIYLPIQ</sequence>
<keyword evidence="6" id="KW-1185">Reference proteome</keyword>
<dbReference type="SUPFAM" id="SSF46689">
    <property type="entry name" value="Homeodomain-like"/>
    <property type="match status" value="2"/>
</dbReference>
<dbReference type="RefSeq" id="WP_006001604.1">
    <property type="nucleotide sequence ID" value="NZ_AAEW02000014.1"/>
</dbReference>
<keyword evidence="3" id="KW-0804">Transcription</keyword>
<gene>
    <name evidence="5" type="ORF">Dace_1118</name>
</gene>
<comment type="caution">
    <text evidence="5">The sequence shown here is derived from an EMBL/GenBank/DDBJ whole genome shotgun (WGS) entry which is preliminary data.</text>
</comment>
<protein>
    <submittedName>
        <fullName evidence="5">Transcriptional regulator, AraC family</fullName>
    </submittedName>
</protein>
<dbReference type="AlphaFoldDB" id="Q1JXV2"/>
<accession>Q1JXV2</accession>
<dbReference type="Pfam" id="PF12833">
    <property type="entry name" value="HTH_18"/>
    <property type="match status" value="1"/>
</dbReference>
<dbReference type="InterPro" id="IPR010499">
    <property type="entry name" value="AraC_E-bd"/>
</dbReference>
<dbReference type="Proteomes" id="UP000005695">
    <property type="component" value="Unassembled WGS sequence"/>
</dbReference>
<evidence type="ECO:0000256" key="3">
    <source>
        <dbReference type="ARBA" id="ARBA00023163"/>
    </source>
</evidence>
<dbReference type="OrthoDB" id="5337216at2"/>
<dbReference type="InterPro" id="IPR050908">
    <property type="entry name" value="SmbC-like"/>
</dbReference>
<dbReference type="PANTHER" id="PTHR40055">
    <property type="entry name" value="TRANSCRIPTIONAL REGULATOR YGIV-RELATED"/>
    <property type="match status" value="1"/>
</dbReference>
<keyword evidence="1" id="KW-0805">Transcription regulation</keyword>
<dbReference type="SUPFAM" id="SSF55136">
    <property type="entry name" value="Probable bacterial effector-binding domain"/>
    <property type="match status" value="1"/>
</dbReference>
<reference evidence="5" key="1">
    <citation type="submission" date="2006-05" db="EMBL/GenBank/DDBJ databases">
        <title>Annotation of the draft genome assembly of Desulfuromonas acetoxidans DSM 684.</title>
        <authorList>
            <consortium name="US DOE Joint Genome Institute (JGI-ORNL)"/>
            <person name="Larimer F."/>
            <person name="Land M."/>
            <person name="Hauser L."/>
        </authorList>
    </citation>
    <scope>NUCLEOTIDE SEQUENCE [LARGE SCALE GENOMIC DNA]</scope>
    <source>
        <strain evidence="5">DSM 684</strain>
    </source>
</reference>
<dbReference type="PANTHER" id="PTHR40055:SF1">
    <property type="entry name" value="TRANSCRIPTIONAL REGULATOR YGIV-RELATED"/>
    <property type="match status" value="1"/>
</dbReference>
<evidence type="ECO:0000256" key="2">
    <source>
        <dbReference type="ARBA" id="ARBA00023125"/>
    </source>
</evidence>
<feature type="domain" description="HTH araC/xylS-type" evidence="4">
    <location>
        <begin position="8"/>
        <end position="106"/>
    </location>
</feature>
<dbReference type="GO" id="GO:0043565">
    <property type="term" value="F:sequence-specific DNA binding"/>
    <property type="evidence" value="ECO:0007669"/>
    <property type="project" value="InterPro"/>
</dbReference>
<organism evidence="5 6">
    <name type="scientific">Desulfuromonas acetoxidans (strain DSM 684 / 11070)</name>
    <dbReference type="NCBI Taxonomy" id="281689"/>
    <lineage>
        <taxon>Bacteria</taxon>
        <taxon>Pseudomonadati</taxon>
        <taxon>Thermodesulfobacteriota</taxon>
        <taxon>Desulfuromonadia</taxon>
        <taxon>Desulfuromonadales</taxon>
        <taxon>Desulfuromonadaceae</taxon>
        <taxon>Desulfuromonas</taxon>
    </lineage>
</organism>
<dbReference type="PROSITE" id="PS00041">
    <property type="entry name" value="HTH_ARAC_FAMILY_1"/>
    <property type="match status" value="1"/>
</dbReference>
<dbReference type="InterPro" id="IPR020449">
    <property type="entry name" value="Tscrpt_reg_AraC-type_HTH"/>
</dbReference>
<keyword evidence="2" id="KW-0238">DNA-binding</keyword>
<dbReference type="EMBL" id="AAEW02000014">
    <property type="protein sequence ID" value="EAT15041.1"/>
    <property type="molecule type" value="Genomic_DNA"/>
</dbReference>
<dbReference type="Pfam" id="PF06445">
    <property type="entry name" value="GyrI-like"/>
    <property type="match status" value="1"/>
</dbReference>
<dbReference type="GO" id="GO:0003700">
    <property type="term" value="F:DNA-binding transcription factor activity"/>
    <property type="evidence" value="ECO:0007669"/>
    <property type="project" value="InterPro"/>
</dbReference>
<evidence type="ECO:0000256" key="1">
    <source>
        <dbReference type="ARBA" id="ARBA00023015"/>
    </source>
</evidence>
<dbReference type="Gene3D" id="1.10.10.60">
    <property type="entry name" value="Homeodomain-like"/>
    <property type="match status" value="2"/>
</dbReference>
<dbReference type="PRINTS" id="PR00032">
    <property type="entry name" value="HTHARAC"/>
</dbReference>
<dbReference type="SMART" id="SM00871">
    <property type="entry name" value="AraC_E_bind"/>
    <property type="match status" value="1"/>
</dbReference>
<proteinExistence type="predicted"/>
<dbReference type="InterPro" id="IPR009057">
    <property type="entry name" value="Homeodomain-like_sf"/>
</dbReference>